<gene>
    <name evidence="2" type="ORF">ACFO3D_11415</name>
</gene>
<keyword evidence="3" id="KW-1185">Reference proteome</keyword>
<dbReference type="RefSeq" id="WP_390296046.1">
    <property type="nucleotide sequence ID" value="NZ_JBHSFU010000006.1"/>
</dbReference>
<evidence type="ECO:0008006" key="4">
    <source>
        <dbReference type="Google" id="ProtNLM"/>
    </source>
</evidence>
<feature type="compositionally biased region" description="Basic and acidic residues" evidence="1">
    <location>
        <begin position="66"/>
        <end position="92"/>
    </location>
</feature>
<evidence type="ECO:0000313" key="2">
    <source>
        <dbReference type="EMBL" id="MFC4558819.1"/>
    </source>
</evidence>
<evidence type="ECO:0000313" key="3">
    <source>
        <dbReference type="Proteomes" id="UP001595989"/>
    </source>
</evidence>
<name>A0ABV9DKI0_9BACI</name>
<sequence length="173" mass="19544">MKQSIRAFALGLLSAGIILLISFIMSDSGKTEELTVDQMVKVVEENGYHVMTESEYISVSVEENDDKEKEKKDQKEDKQPATENKKKDESANEKVPSNQSQEEEKPTTYTLTIESGMAPSTISDVLQKNGIIENADEFTKYLEEQDYSTKVQLGEFKLNSEMSHYEIAETLTN</sequence>
<evidence type="ECO:0000256" key="1">
    <source>
        <dbReference type="SAM" id="MobiDB-lite"/>
    </source>
</evidence>
<reference evidence="3" key="1">
    <citation type="journal article" date="2019" name="Int. J. Syst. Evol. Microbiol.">
        <title>The Global Catalogue of Microorganisms (GCM) 10K type strain sequencing project: providing services to taxonomists for standard genome sequencing and annotation.</title>
        <authorList>
            <consortium name="The Broad Institute Genomics Platform"/>
            <consortium name="The Broad Institute Genome Sequencing Center for Infectious Disease"/>
            <person name="Wu L."/>
            <person name="Ma J."/>
        </authorList>
    </citation>
    <scope>NUCLEOTIDE SEQUENCE [LARGE SCALE GENOMIC DNA]</scope>
    <source>
        <strain evidence="3">CGMCC 4.7426</strain>
    </source>
</reference>
<proteinExistence type="predicted"/>
<protein>
    <recommendedName>
        <fullName evidence="4">Endolytic transglycosylase MltG</fullName>
    </recommendedName>
</protein>
<accession>A0ABV9DKI0</accession>
<dbReference type="EMBL" id="JBHSFU010000006">
    <property type="protein sequence ID" value="MFC4558819.1"/>
    <property type="molecule type" value="Genomic_DNA"/>
</dbReference>
<comment type="caution">
    <text evidence="2">The sequence shown here is derived from an EMBL/GenBank/DDBJ whole genome shotgun (WGS) entry which is preliminary data.</text>
</comment>
<organism evidence="2 3">
    <name type="scientific">Virgibacillus kekensis</name>
    <dbReference type="NCBI Taxonomy" id="202261"/>
    <lineage>
        <taxon>Bacteria</taxon>
        <taxon>Bacillati</taxon>
        <taxon>Bacillota</taxon>
        <taxon>Bacilli</taxon>
        <taxon>Bacillales</taxon>
        <taxon>Bacillaceae</taxon>
        <taxon>Virgibacillus</taxon>
    </lineage>
</organism>
<feature type="region of interest" description="Disordered" evidence="1">
    <location>
        <begin position="54"/>
        <end position="108"/>
    </location>
</feature>
<dbReference type="Gene3D" id="3.30.1490.480">
    <property type="entry name" value="Endolytic murein transglycosylase"/>
    <property type="match status" value="1"/>
</dbReference>
<dbReference type="Proteomes" id="UP001595989">
    <property type="component" value="Unassembled WGS sequence"/>
</dbReference>